<dbReference type="Proteomes" id="UP001431429">
    <property type="component" value="Unassembled WGS sequence"/>
</dbReference>
<dbReference type="SUPFAM" id="SSF51735">
    <property type="entry name" value="NAD(P)-binding Rossmann-fold domains"/>
    <property type="match status" value="1"/>
</dbReference>
<comment type="similarity">
    <text evidence="1">Belongs to the short-chain dehydrogenases/reductases (SDR) family.</text>
</comment>
<evidence type="ECO:0000313" key="4">
    <source>
        <dbReference type="Proteomes" id="UP001431429"/>
    </source>
</evidence>
<evidence type="ECO:0000256" key="2">
    <source>
        <dbReference type="ARBA" id="ARBA00023002"/>
    </source>
</evidence>
<proteinExistence type="inferred from homology"/>
<evidence type="ECO:0000256" key="1">
    <source>
        <dbReference type="ARBA" id="ARBA00006484"/>
    </source>
</evidence>
<accession>A0ABT0UZ50</accession>
<name>A0ABT0UZ50_9ACTN</name>
<organism evidence="3 4">
    <name type="scientific">Streptomyces albipurpureus</name>
    <dbReference type="NCBI Taxonomy" id="2897419"/>
    <lineage>
        <taxon>Bacteria</taxon>
        <taxon>Bacillati</taxon>
        <taxon>Actinomycetota</taxon>
        <taxon>Actinomycetes</taxon>
        <taxon>Kitasatosporales</taxon>
        <taxon>Streptomycetaceae</taxon>
        <taxon>Streptomyces</taxon>
    </lineage>
</organism>
<keyword evidence="4" id="KW-1185">Reference proteome</keyword>
<dbReference type="EMBL" id="JAMQAW010000078">
    <property type="protein sequence ID" value="MCM2393546.1"/>
    <property type="molecule type" value="Genomic_DNA"/>
</dbReference>
<dbReference type="PANTHER" id="PTHR45024:SF2">
    <property type="entry name" value="SCP2 DOMAIN-CONTAINING PROTEIN"/>
    <property type="match status" value="1"/>
</dbReference>
<dbReference type="InterPro" id="IPR051687">
    <property type="entry name" value="Peroxisomal_Beta-Oxidation"/>
</dbReference>
<sequence length="300" mass="30905">MGQLDGRVAVVTGAGGGLGREHALLLAAEGAGVVVNDLSNAKAVAEEIVAAGGEAVAVEGSVADMAVGERLVAAAVESFGDLHVVVNNAGVVRDAMVWNMTEEQFDLVLDVHLKGAFSVIRAAARYWREQSKNGATADRSIINTTSSAGLHGNVGQWNYSAAKAGLAIQVVNAAIELGRYGVRANAIAPMARTAMLAGNPGFSAAVAAPQGEGVLDRYHPKNVSPLVGYLAGADCPFSGQVFSVTGGHVGLYGGWSLGHRIDADRQWSVKELAAELGADSFPKAIETARQRLIPVEGVTP</sequence>
<keyword evidence="2" id="KW-0560">Oxidoreductase</keyword>
<dbReference type="InterPro" id="IPR036291">
    <property type="entry name" value="NAD(P)-bd_dom_sf"/>
</dbReference>
<dbReference type="PANTHER" id="PTHR45024">
    <property type="entry name" value="DEHYDROGENASES, SHORT CHAIN"/>
    <property type="match status" value="1"/>
</dbReference>
<dbReference type="RefSeq" id="WP_250923843.1">
    <property type="nucleotide sequence ID" value="NZ_JAMQAW010000078.1"/>
</dbReference>
<comment type="caution">
    <text evidence="3">The sequence shown here is derived from an EMBL/GenBank/DDBJ whole genome shotgun (WGS) entry which is preliminary data.</text>
</comment>
<protein>
    <submittedName>
        <fullName evidence="3">SDR family oxidoreductase</fullName>
    </submittedName>
</protein>
<reference evidence="3" key="1">
    <citation type="submission" date="2022-06" db="EMBL/GenBank/DDBJ databases">
        <title>Genome public.</title>
        <authorList>
            <person name="Sun Q."/>
        </authorList>
    </citation>
    <scope>NUCLEOTIDE SEQUENCE</scope>
    <source>
        <strain evidence="3">CWNU-1</strain>
    </source>
</reference>
<evidence type="ECO:0000313" key="3">
    <source>
        <dbReference type="EMBL" id="MCM2393546.1"/>
    </source>
</evidence>
<dbReference type="Gene3D" id="3.40.50.720">
    <property type="entry name" value="NAD(P)-binding Rossmann-like Domain"/>
    <property type="match status" value="1"/>
</dbReference>
<dbReference type="PRINTS" id="PR00081">
    <property type="entry name" value="GDHRDH"/>
</dbReference>
<dbReference type="Pfam" id="PF00106">
    <property type="entry name" value="adh_short"/>
    <property type="match status" value="1"/>
</dbReference>
<gene>
    <name evidence="3" type="ORF">NBG84_35625</name>
</gene>
<dbReference type="InterPro" id="IPR002347">
    <property type="entry name" value="SDR_fam"/>
</dbReference>